<dbReference type="Gene3D" id="3.40.50.920">
    <property type="match status" value="1"/>
</dbReference>
<reference evidence="6 7" key="1">
    <citation type="journal article" date="2020" name="Cell Host Microbe">
        <title>Functional and Genomic Variation between Human-Derived Isolates of Lachnospiraceae Reveals Inter- and Intra-Species Diversity.</title>
        <authorList>
            <person name="Sorbara M.T."/>
            <person name="Littmann E.R."/>
            <person name="Fontana E."/>
            <person name="Moody T.U."/>
            <person name="Kohout C.E."/>
            <person name="Gjonbalaj M."/>
            <person name="Eaton V."/>
            <person name="Seok R."/>
            <person name="Leiner I.M."/>
            <person name="Pamer E.G."/>
        </authorList>
    </citation>
    <scope>NUCLEOTIDE SEQUENCE [LARGE SCALE GENOMIC DNA]</scope>
    <source>
        <strain evidence="6 7">MSK.1.17</strain>
    </source>
</reference>
<comment type="similarity">
    <text evidence="2">Belongs to the transketolase family.</text>
</comment>
<dbReference type="InterPro" id="IPR005475">
    <property type="entry name" value="Transketolase-like_Pyr-bd"/>
</dbReference>
<dbReference type="SMART" id="SM00861">
    <property type="entry name" value="Transket_pyr"/>
    <property type="match status" value="1"/>
</dbReference>
<proteinExistence type="inferred from homology"/>
<dbReference type="PANTHER" id="PTHR43825">
    <property type="entry name" value="PYRUVATE DEHYDROGENASE E1 COMPONENT"/>
    <property type="match status" value="1"/>
</dbReference>
<evidence type="ECO:0000313" key="5">
    <source>
        <dbReference type="EMBL" id="MCG4746577.1"/>
    </source>
</evidence>
<feature type="domain" description="Transketolase-like pyrimidine-binding" evidence="4">
    <location>
        <begin position="12"/>
        <end position="179"/>
    </location>
</feature>
<sequence length="321" mass="34872">MLKKNRTKEPGGELRNQFGATLKELAETDDRIMILDADLGGASFFLRFKESHPDRFIDTGICEANMFGVAAGLSLRGYTPFVHTMSAFVTRRALDQLYISCAYQKNTINIFGSDPGFCSGFDGGSHSCFEDLAVMRTIPGAIVCDPCDQVQLDWMVRECASRRDGAIHYIRAYRKNVREVYEPGTVFGIGKGQVLVPGSDVLLIGSGYLMSDALDAAESLKEKGISVEVVDPVTVKPFDEELIRREAQGKKLVVTYENHSVINGIGSAVADVLARHGAGVPLLKIGVNDVFGQVGTVDLLKIEFKLTSNDAVNAILAALSK</sequence>
<dbReference type="EMBL" id="JAAITT010000005">
    <property type="protein sequence ID" value="NSJ48076.1"/>
    <property type="molecule type" value="Genomic_DNA"/>
</dbReference>
<keyword evidence="3" id="KW-0786">Thiamine pyrophosphate</keyword>
<comment type="caution">
    <text evidence="5">The sequence shown here is derived from an EMBL/GenBank/DDBJ whole genome shotgun (WGS) entry which is preliminary data.</text>
</comment>
<evidence type="ECO:0000259" key="4">
    <source>
        <dbReference type="SMART" id="SM00861"/>
    </source>
</evidence>
<accession>A0AAW5BZ68</accession>
<dbReference type="SUPFAM" id="SSF52922">
    <property type="entry name" value="TK C-terminal domain-like"/>
    <property type="match status" value="1"/>
</dbReference>
<dbReference type="InterPro" id="IPR029061">
    <property type="entry name" value="THDP-binding"/>
</dbReference>
<evidence type="ECO:0000313" key="7">
    <source>
        <dbReference type="Proteomes" id="UP000669239"/>
    </source>
</evidence>
<dbReference type="EMBL" id="JAKNGE010000016">
    <property type="protein sequence ID" value="MCG4746577.1"/>
    <property type="molecule type" value="Genomic_DNA"/>
</dbReference>
<dbReference type="InterPro" id="IPR051157">
    <property type="entry name" value="PDH/Transketolase"/>
</dbReference>
<evidence type="ECO:0000313" key="6">
    <source>
        <dbReference type="EMBL" id="NSJ48076.1"/>
    </source>
</evidence>
<dbReference type="InterPro" id="IPR009014">
    <property type="entry name" value="Transketo_C/PFOR_II"/>
</dbReference>
<name>A0AAW5BZ68_9FIRM</name>
<dbReference type="RefSeq" id="WP_165641345.1">
    <property type="nucleotide sequence ID" value="NZ_JAAITT010000005.1"/>
</dbReference>
<organism evidence="5 8">
    <name type="scientific">Enterocloster aldenensis</name>
    <dbReference type="NCBI Taxonomy" id="358742"/>
    <lineage>
        <taxon>Bacteria</taxon>
        <taxon>Bacillati</taxon>
        <taxon>Bacillota</taxon>
        <taxon>Clostridia</taxon>
        <taxon>Lachnospirales</taxon>
        <taxon>Lachnospiraceae</taxon>
        <taxon>Enterocloster</taxon>
    </lineage>
</organism>
<evidence type="ECO:0000256" key="1">
    <source>
        <dbReference type="ARBA" id="ARBA00001964"/>
    </source>
</evidence>
<evidence type="ECO:0000313" key="8">
    <source>
        <dbReference type="Proteomes" id="UP001299608"/>
    </source>
</evidence>
<dbReference type="Proteomes" id="UP001299608">
    <property type="component" value="Unassembled WGS sequence"/>
</dbReference>
<reference evidence="5" key="3">
    <citation type="submission" date="2022-01" db="EMBL/GenBank/DDBJ databases">
        <title>Collection of gut derived symbiotic bacterial strains cultured from healthy donors.</title>
        <authorList>
            <person name="Lin H."/>
            <person name="Kohout C."/>
            <person name="Waligurski E."/>
            <person name="Pamer E.G."/>
        </authorList>
    </citation>
    <scope>NUCLEOTIDE SEQUENCE</scope>
    <source>
        <strain evidence="5">DFI.6.55</strain>
    </source>
</reference>
<dbReference type="Gene3D" id="3.40.50.970">
    <property type="match status" value="1"/>
</dbReference>
<dbReference type="FunFam" id="3.40.50.970:FF:000129">
    <property type="entry name" value="Transketolase"/>
    <property type="match status" value="1"/>
</dbReference>
<dbReference type="Proteomes" id="UP000669239">
    <property type="component" value="Unassembled WGS sequence"/>
</dbReference>
<dbReference type="CDD" id="cd07033">
    <property type="entry name" value="TPP_PYR_DXS_TK_like"/>
    <property type="match status" value="1"/>
</dbReference>
<dbReference type="Pfam" id="PF02779">
    <property type="entry name" value="Transket_pyr"/>
    <property type="match status" value="1"/>
</dbReference>
<reference evidence="6" key="2">
    <citation type="submission" date="2020-02" db="EMBL/GenBank/DDBJ databases">
        <authorList>
            <person name="Littmann E."/>
            <person name="Sorbara M."/>
        </authorList>
    </citation>
    <scope>NUCLEOTIDE SEQUENCE</scope>
    <source>
        <strain evidence="6">MSK.1.17</strain>
    </source>
</reference>
<keyword evidence="7" id="KW-1185">Reference proteome</keyword>
<dbReference type="InterPro" id="IPR033248">
    <property type="entry name" value="Transketolase_C"/>
</dbReference>
<evidence type="ECO:0000256" key="2">
    <source>
        <dbReference type="ARBA" id="ARBA00007131"/>
    </source>
</evidence>
<dbReference type="SUPFAM" id="SSF52518">
    <property type="entry name" value="Thiamin diphosphate-binding fold (THDP-binding)"/>
    <property type="match status" value="1"/>
</dbReference>
<dbReference type="PANTHER" id="PTHR43825:SF1">
    <property type="entry name" value="TRANSKETOLASE-LIKE PYRIMIDINE-BINDING DOMAIN-CONTAINING PROTEIN"/>
    <property type="match status" value="1"/>
</dbReference>
<dbReference type="Pfam" id="PF02780">
    <property type="entry name" value="Transketolase_C"/>
    <property type="match status" value="1"/>
</dbReference>
<dbReference type="AlphaFoldDB" id="A0AAW5BZ68"/>
<protein>
    <submittedName>
        <fullName evidence="5">Alpha-ketoacid dehydrogenase subunit beta</fullName>
    </submittedName>
</protein>
<evidence type="ECO:0000256" key="3">
    <source>
        <dbReference type="ARBA" id="ARBA00023052"/>
    </source>
</evidence>
<gene>
    <name evidence="6" type="ORF">G5B36_05100</name>
    <name evidence="5" type="ORF">L0N08_14235</name>
</gene>
<comment type="cofactor">
    <cofactor evidence="1">
        <name>thiamine diphosphate</name>
        <dbReference type="ChEBI" id="CHEBI:58937"/>
    </cofactor>
</comment>